<dbReference type="STRING" id="57577.A0A2K3PR21"/>
<dbReference type="GO" id="GO:0005516">
    <property type="term" value="F:calmodulin binding"/>
    <property type="evidence" value="ECO:0007669"/>
    <property type="project" value="UniProtKB-KW"/>
</dbReference>
<dbReference type="PROSITE" id="PS50096">
    <property type="entry name" value="IQ"/>
    <property type="match status" value="2"/>
</dbReference>
<dbReference type="Proteomes" id="UP000236291">
    <property type="component" value="Unassembled WGS sequence"/>
</dbReference>
<feature type="compositionally biased region" description="Polar residues" evidence="7">
    <location>
        <begin position="401"/>
        <end position="424"/>
    </location>
</feature>
<name>A0A2K3PR21_TRIPR</name>
<dbReference type="Pfam" id="PF13178">
    <property type="entry name" value="DUF4005"/>
    <property type="match status" value="1"/>
</dbReference>
<dbReference type="EMBL" id="ASHM01009623">
    <property type="protein sequence ID" value="PNY17733.1"/>
    <property type="molecule type" value="Genomic_DNA"/>
</dbReference>
<evidence type="ECO:0000313" key="9">
    <source>
        <dbReference type="EMBL" id="PNY17733.1"/>
    </source>
</evidence>
<dbReference type="Pfam" id="PF00612">
    <property type="entry name" value="IQ"/>
    <property type="match status" value="2"/>
</dbReference>
<dbReference type="CDD" id="cd23767">
    <property type="entry name" value="IQCD"/>
    <property type="match status" value="1"/>
</dbReference>
<accession>A0A2K3PR21</accession>
<keyword evidence="4" id="KW-0112">Calmodulin-binding</keyword>
<feature type="compositionally biased region" description="Basic and acidic residues" evidence="7">
    <location>
        <begin position="20"/>
        <end position="34"/>
    </location>
</feature>
<evidence type="ECO:0000256" key="6">
    <source>
        <dbReference type="ARBA" id="ARBA00024378"/>
    </source>
</evidence>
<feature type="compositionally biased region" description="Polar residues" evidence="7">
    <location>
        <begin position="1"/>
        <end position="10"/>
    </location>
</feature>
<comment type="subcellular location">
    <subcellularLocation>
        <location evidence="1">Cytoplasm</location>
    </subcellularLocation>
</comment>
<comment type="subunit">
    <text evidence="6">Binds to multiple calmodulin (CaM) in the presence of Ca(2+) and CaM-like proteins.</text>
</comment>
<feature type="compositionally biased region" description="Polar residues" evidence="7">
    <location>
        <begin position="339"/>
        <end position="353"/>
    </location>
</feature>
<feature type="compositionally biased region" description="Low complexity" evidence="7">
    <location>
        <begin position="425"/>
        <end position="440"/>
    </location>
</feature>
<feature type="region of interest" description="Disordered" evidence="7">
    <location>
        <begin position="1"/>
        <end position="46"/>
    </location>
</feature>
<dbReference type="InterPro" id="IPR025064">
    <property type="entry name" value="DUF4005"/>
</dbReference>
<feature type="compositionally biased region" description="Basic and acidic residues" evidence="7">
    <location>
        <begin position="303"/>
        <end position="320"/>
    </location>
</feature>
<evidence type="ECO:0000256" key="5">
    <source>
        <dbReference type="ARBA" id="ARBA00024341"/>
    </source>
</evidence>
<gene>
    <name evidence="9" type="ORF">L195_g014484</name>
</gene>
<evidence type="ECO:0000256" key="7">
    <source>
        <dbReference type="SAM" id="MobiDB-lite"/>
    </source>
</evidence>
<feature type="region of interest" description="Disordered" evidence="7">
    <location>
        <begin position="303"/>
        <end position="485"/>
    </location>
</feature>
<dbReference type="InterPro" id="IPR000048">
    <property type="entry name" value="IQ_motif_EF-hand-BS"/>
</dbReference>
<reference evidence="9 10" key="2">
    <citation type="journal article" date="2017" name="Front. Plant Sci.">
        <title>Gene Classification and Mining of Molecular Markers Useful in Red Clover (Trifolium pratense) Breeding.</title>
        <authorList>
            <person name="Istvanek J."/>
            <person name="Dluhosova J."/>
            <person name="Dluhos P."/>
            <person name="Patkova L."/>
            <person name="Nedelnik J."/>
            <person name="Repkova J."/>
        </authorList>
    </citation>
    <scope>NUCLEOTIDE SEQUENCE [LARGE SCALE GENOMIC DNA]</scope>
    <source>
        <strain evidence="10">cv. Tatra</strain>
        <tissue evidence="9">Young leaves</tissue>
    </source>
</reference>
<dbReference type="SMART" id="SM00015">
    <property type="entry name" value="IQ"/>
    <property type="match status" value="2"/>
</dbReference>
<evidence type="ECO:0000256" key="1">
    <source>
        <dbReference type="ARBA" id="ARBA00004496"/>
    </source>
</evidence>
<dbReference type="OrthoDB" id="776767at2759"/>
<keyword evidence="2" id="KW-0963">Cytoplasm</keyword>
<evidence type="ECO:0000259" key="8">
    <source>
        <dbReference type="Pfam" id="PF13178"/>
    </source>
</evidence>
<dbReference type="AlphaFoldDB" id="A0A2K3PR21"/>
<comment type="similarity">
    <text evidence="5">Belongs to the IQD family.</text>
</comment>
<reference evidence="9 10" key="1">
    <citation type="journal article" date="2014" name="Am. J. Bot.">
        <title>Genome assembly and annotation for red clover (Trifolium pratense; Fabaceae).</title>
        <authorList>
            <person name="Istvanek J."/>
            <person name="Jaros M."/>
            <person name="Krenek A."/>
            <person name="Repkova J."/>
        </authorList>
    </citation>
    <scope>NUCLEOTIDE SEQUENCE [LARGE SCALE GENOMIC DNA]</scope>
    <source>
        <strain evidence="10">cv. Tatra</strain>
        <tissue evidence="9">Young leaves</tissue>
    </source>
</reference>
<organism evidence="9 10">
    <name type="scientific">Trifolium pratense</name>
    <name type="common">Red clover</name>
    <dbReference type="NCBI Taxonomy" id="57577"/>
    <lineage>
        <taxon>Eukaryota</taxon>
        <taxon>Viridiplantae</taxon>
        <taxon>Streptophyta</taxon>
        <taxon>Embryophyta</taxon>
        <taxon>Tracheophyta</taxon>
        <taxon>Spermatophyta</taxon>
        <taxon>Magnoliopsida</taxon>
        <taxon>eudicotyledons</taxon>
        <taxon>Gunneridae</taxon>
        <taxon>Pentapetalae</taxon>
        <taxon>rosids</taxon>
        <taxon>fabids</taxon>
        <taxon>Fabales</taxon>
        <taxon>Fabaceae</taxon>
        <taxon>Papilionoideae</taxon>
        <taxon>50 kb inversion clade</taxon>
        <taxon>NPAAA clade</taxon>
        <taxon>Hologalegina</taxon>
        <taxon>IRL clade</taxon>
        <taxon>Trifolieae</taxon>
        <taxon>Trifolium</taxon>
    </lineage>
</organism>
<sequence length="550" mass="62185">MGKKGSSSWLTAVKRAFRSPTKDSDKRSARRREDCDQEEDEEKKREKRRWIFRKPVNHETVNNTQQSTPTKLKNDVGTVTNVVSRTDQDEKHALAVAMATAEAARATAQAAVEVARLTKPSNHAREHYAAVVIQTSFRGYLARRALRALKGLVKLQALVRGHNVRKQAKMTLRCMQALVRVQARVLDQRIRSTSNEGSRKSAFSDTASVWDSRYLQDISDRKSISREGSSVADDWDDRPHTVEEVKAMLQQRKEAAMKREKSLSQAFSQQIWRNGRTSSIGNEDELEERPKWLDRWMATKPWENRGRASTDQRDSIKTVEVDTSQPYSYLGSNYRRSHPNYQYNPHHQPQRHSIASPLHRAHQNGSIQNQSITTPSPAKSRPIQVRSSSPRCVREDRSYHHTSQTPSLRSNYQYNGNLYQNSRVGTSSNGSNGAASTTSTLPNYMQATESAKARIRSQSAPRQRPMTPERDRSGSVKKRLSFPAPDPYNVGGAAGYGNYGHSLRSPSFKSVNVTSHYGLEQNSNYSSCYTESIGGEVSPSSTGDLRRWMR</sequence>
<feature type="compositionally biased region" description="Polar residues" evidence="7">
    <location>
        <begin position="363"/>
        <end position="377"/>
    </location>
</feature>
<dbReference type="GO" id="GO:0005737">
    <property type="term" value="C:cytoplasm"/>
    <property type="evidence" value="ECO:0007669"/>
    <property type="project" value="UniProtKB-SubCell"/>
</dbReference>
<dbReference type="PANTHER" id="PTHR32295:SF6">
    <property type="entry name" value="PROTEIN IQ-DOMAIN 18"/>
    <property type="match status" value="1"/>
</dbReference>
<evidence type="ECO:0000256" key="3">
    <source>
        <dbReference type="ARBA" id="ARBA00022737"/>
    </source>
</evidence>
<feature type="domain" description="DUF4005" evidence="8">
    <location>
        <begin position="389"/>
        <end position="505"/>
    </location>
</feature>
<evidence type="ECO:0000256" key="2">
    <source>
        <dbReference type="ARBA" id="ARBA00022490"/>
    </source>
</evidence>
<keyword evidence="3" id="KW-0677">Repeat</keyword>
<dbReference type="Gene3D" id="1.20.5.190">
    <property type="match status" value="1"/>
</dbReference>
<proteinExistence type="inferred from homology"/>
<protein>
    <submittedName>
        <fullName evidence="9">Protein IQ-domain 14-like</fullName>
    </submittedName>
</protein>
<comment type="caution">
    <text evidence="9">The sequence shown here is derived from an EMBL/GenBank/DDBJ whole genome shotgun (WGS) entry which is preliminary data.</text>
</comment>
<dbReference type="FunFam" id="1.20.5.190:FF:000062">
    <property type="entry name" value="IQ-domain 11"/>
    <property type="match status" value="1"/>
</dbReference>
<dbReference type="PANTHER" id="PTHR32295">
    <property type="entry name" value="IQ-DOMAIN 5-RELATED"/>
    <property type="match status" value="1"/>
</dbReference>
<evidence type="ECO:0000313" key="10">
    <source>
        <dbReference type="Proteomes" id="UP000236291"/>
    </source>
</evidence>
<evidence type="ECO:0000256" key="4">
    <source>
        <dbReference type="ARBA" id="ARBA00022860"/>
    </source>
</evidence>
<feature type="compositionally biased region" description="Polar residues" evidence="7">
    <location>
        <begin position="321"/>
        <end position="331"/>
    </location>
</feature>